<keyword evidence="1" id="KW-0472">Membrane</keyword>
<evidence type="ECO:0000256" key="2">
    <source>
        <dbReference type="SAM" id="SignalP"/>
    </source>
</evidence>
<keyword evidence="1" id="KW-0812">Transmembrane</keyword>
<dbReference type="Pfam" id="PF14402">
    <property type="entry name" value="7TM_transglut"/>
    <property type="match status" value="1"/>
</dbReference>
<protein>
    <recommendedName>
        <fullName evidence="3">7 transmembrane helices usually fused to an inactive transglutaminase domain-containing protein</fullName>
    </recommendedName>
</protein>
<name>A0A1F7JBB9_9BACT</name>
<proteinExistence type="predicted"/>
<dbReference type="Proteomes" id="UP000178486">
    <property type="component" value="Unassembled WGS sequence"/>
</dbReference>
<gene>
    <name evidence="4" type="ORF">A3B56_01810</name>
</gene>
<evidence type="ECO:0000313" key="4">
    <source>
        <dbReference type="EMBL" id="OGK52909.1"/>
    </source>
</evidence>
<feature type="transmembrane region" description="Helical" evidence="1">
    <location>
        <begin position="225"/>
        <end position="244"/>
    </location>
</feature>
<comment type="caution">
    <text evidence="4">The sequence shown here is derived from an EMBL/GenBank/DDBJ whole genome shotgun (WGS) entry which is preliminary data.</text>
</comment>
<evidence type="ECO:0000256" key="1">
    <source>
        <dbReference type="SAM" id="Phobius"/>
    </source>
</evidence>
<keyword evidence="2" id="KW-0732">Signal</keyword>
<accession>A0A1F7JBB9</accession>
<reference evidence="4 5" key="1">
    <citation type="journal article" date="2016" name="Nat. Commun.">
        <title>Thousands of microbial genomes shed light on interconnected biogeochemical processes in an aquifer system.</title>
        <authorList>
            <person name="Anantharaman K."/>
            <person name="Brown C.T."/>
            <person name="Hug L.A."/>
            <person name="Sharon I."/>
            <person name="Castelle C.J."/>
            <person name="Probst A.J."/>
            <person name="Thomas B.C."/>
            <person name="Singh A."/>
            <person name="Wilkins M.J."/>
            <person name="Karaoz U."/>
            <person name="Brodie E.L."/>
            <person name="Williams K.H."/>
            <person name="Hubbard S.S."/>
            <person name="Banfield J.F."/>
        </authorList>
    </citation>
    <scope>NUCLEOTIDE SEQUENCE [LARGE SCALE GENOMIC DNA]</scope>
</reference>
<dbReference type="EMBL" id="MGAU01000073">
    <property type="protein sequence ID" value="OGK52909.1"/>
    <property type="molecule type" value="Genomic_DNA"/>
</dbReference>
<feature type="transmembrane region" description="Helical" evidence="1">
    <location>
        <begin position="196"/>
        <end position="219"/>
    </location>
</feature>
<feature type="transmembrane region" description="Helical" evidence="1">
    <location>
        <begin position="251"/>
        <end position="271"/>
    </location>
</feature>
<feature type="transmembrane region" description="Helical" evidence="1">
    <location>
        <begin position="277"/>
        <end position="299"/>
    </location>
</feature>
<organism evidence="4 5">
    <name type="scientific">Candidatus Roizmanbacteria bacterium RIFCSPLOWO2_01_FULL_45_11</name>
    <dbReference type="NCBI Taxonomy" id="1802070"/>
    <lineage>
        <taxon>Bacteria</taxon>
        <taxon>Candidatus Roizmaniibacteriota</taxon>
    </lineage>
</organism>
<feature type="domain" description="7 transmembrane helices usually fused to an inactive transglutaminase" evidence="3">
    <location>
        <begin position="123"/>
        <end position="312"/>
    </location>
</feature>
<sequence length="315" mass="34765">MKHPYFMRLMCLMCLMGNLASPVSAQTPRPQKNPISELTDLATDSALFASEAAKLSSPSAQELEELSAAQKEDITRPEEPTERGEFFELFSRRPASVPSMTNFLAYTVQYAVAEGLPANTIILVLLLPFLASGIAFVRHILGLPTLGILVPVTLSITLLATGIMTGLLLLSVILLGTTLARLILKKIRIMHMPKLALSIVLLSLIVFATLVLGALNGILTVKKLSIFPVLIMILLSERIVALQLERQFRDMAVIVFTNIVLGILGFFILSSKSVQDMILLYPELIFLLIPLNLIVGRYFGLRATEFFRFSEVLEH</sequence>
<feature type="signal peptide" evidence="2">
    <location>
        <begin position="1"/>
        <end position="25"/>
    </location>
</feature>
<dbReference type="AlphaFoldDB" id="A0A1F7JBB9"/>
<evidence type="ECO:0000313" key="5">
    <source>
        <dbReference type="Proteomes" id="UP000178486"/>
    </source>
</evidence>
<keyword evidence="1" id="KW-1133">Transmembrane helix</keyword>
<dbReference type="InterPro" id="IPR025840">
    <property type="entry name" value="7TM_transglut"/>
</dbReference>
<feature type="chain" id="PRO_5009529430" description="7 transmembrane helices usually fused to an inactive transglutaminase domain-containing protein" evidence="2">
    <location>
        <begin position="26"/>
        <end position="315"/>
    </location>
</feature>
<feature type="transmembrane region" description="Helical" evidence="1">
    <location>
        <begin position="116"/>
        <end position="136"/>
    </location>
</feature>
<evidence type="ECO:0000259" key="3">
    <source>
        <dbReference type="Pfam" id="PF14402"/>
    </source>
</evidence>